<organism evidence="1 2">
    <name type="scientific">Candidatus Magnetobacterium casense</name>
    <dbReference type="NCBI Taxonomy" id="1455061"/>
    <lineage>
        <taxon>Bacteria</taxon>
        <taxon>Pseudomonadati</taxon>
        <taxon>Nitrospirota</taxon>
        <taxon>Thermodesulfovibrionia</taxon>
        <taxon>Thermodesulfovibrionales</taxon>
        <taxon>Candidatus Magnetobacteriaceae</taxon>
        <taxon>Candidatus Magnetobacterium</taxon>
    </lineage>
</organism>
<evidence type="ECO:0000313" key="2">
    <source>
        <dbReference type="Proteomes" id="UP001196980"/>
    </source>
</evidence>
<sequence>MFKIAAIFETPPETYPTFTRIAIRYGGIEQMFPPTFVYVASCVRSVLLKTLHRLSLPVNKEKLNPHQGRNCGVSDLVARLTISRIFKGRLLGQLSMRFKVRTNLSSTSV</sequence>
<evidence type="ECO:0000313" key="1">
    <source>
        <dbReference type="EMBL" id="MBV6341462.1"/>
    </source>
</evidence>
<gene>
    <name evidence="1" type="ORF">HWQ67_07675</name>
</gene>
<accession>A0ABS6RXU4</accession>
<dbReference type="RefSeq" id="WP_218252097.1">
    <property type="nucleotide sequence ID" value="NZ_JABXWD010000110.1"/>
</dbReference>
<name>A0ABS6RXU4_9BACT</name>
<reference evidence="1 2" key="1">
    <citation type="journal article" date="2020" name="J Geophys Res Biogeosci">
        <title>Magnetotaxis as an Adaptation to Enable Bacterial Shuttling of Microbial Sulfur and Sulfur Cycling Across Aquatic Oxic#Anoxic Interfaces.</title>
        <authorList>
            <person name="Li J."/>
            <person name="Liu P."/>
            <person name="Wang J."/>
            <person name="Roberts A.P."/>
            <person name="Pan Y."/>
        </authorList>
    </citation>
    <scope>NUCLEOTIDE SEQUENCE [LARGE SCALE GENOMIC DNA]</scope>
    <source>
        <strain evidence="1 2">MYR-1_YQ</strain>
    </source>
</reference>
<proteinExistence type="predicted"/>
<protein>
    <submittedName>
        <fullName evidence="1">Uncharacterized protein</fullName>
    </submittedName>
</protein>
<dbReference type="Proteomes" id="UP001196980">
    <property type="component" value="Unassembled WGS sequence"/>
</dbReference>
<comment type="caution">
    <text evidence="1">The sequence shown here is derived from an EMBL/GenBank/DDBJ whole genome shotgun (WGS) entry which is preliminary data.</text>
</comment>
<keyword evidence="2" id="KW-1185">Reference proteome</keyword>
<dbReference type="EMBL" id="JABXWD010000110">
    <property type="protein sequence ID" value="MBV6341462.1"/>
    <property type="molecule type" value="Genomic_DNA"/>
</dbReference>